<dbReference type="PANTHER" id="PTHR11453:SF82">
    <property type="entry name" value="BORON TRANSPORTER 1"/>
    <property type="match status" value="1"/>
</dbReference>
<feature type="transmembrane region" description="Helical" evidence="7">
    <location>
        <begin position="123"/>
        <end position="144"/>
    </location>
</feature>
<gene>
    <name evidence="9" type="ORF">COHA_000988</name>
</gene>
<accession>A0AAD5H694</accession>
<dbReference type="InterPro" id="IPR011531">
    <property type="entry name" value="HCO3_transpt-like_TM_dom"/>
</dbReference>
<proteinExistence type="inferred from homology"/>
<organism evidence="9 10">
    <name type="scientific">Chlorella ohadii</name>
    <dbReference type="NCBI Taxonomy" id="2649997"/>
    <lineage>
        <taxon>Eukaryota</taxon>
        <taxon>Viridiplantae</taxon>
        <taxon>Chlorophyta</taxon>
        <taxon>core chlorophytes</taxon>
        <taxon>Trebouxiophyceae</taxon>
        <taxon>Chlorellales</taxon>
        <taxon>Chlorellaceae</taxon>
        <taxon>Chlorella clade</taxon>
        <taxon>Chlorella</taxon>
    </lineage>
</organism>
<evidence type="ECO:0000313" key="10">
    <source>
        <dbReference type="Proteomes" id="UP001205105"/>
    </source>
</evidence>
<evidence type="ECO:0000256" key="3">
    <source>
        <dbReference type="ARBA" id="ARBA00022692"/>
    </source>
</evidence>
<feature type="transmembrane region" description="Helical" evidence="7">
    <location>
        <begin position="156"/>
        <end position="174"/>
    </location>
</feature>
<evidence type="ECO:0000259" key="8">
    <source>
        <dbReference type="Pfam" id="PF00955"/>
    </source>
</evidence>
<evidence type="ECO:0000313" key="9">
    <source>
        <dbReference type="EMBL" id="KAI7845436.1"/>
    </source>
</evidence>
<keyword evidence="3 7" id="KW-0812">Transmembrane</keyword>
<comment type="subcellular location">
    <subcellularLocation>
        <location evidence="1">Membrane</location>
        <topology evidence="1">Multi-pass membrane protein</topology>
    </subcellularLocation>
</comment>
<feature type="transmembrane region" description="Helical" evidence="7">
    <location>
        <begin position="231"/>
        <end position="251"/>
    </location>
</feature>
<dbReference type="Pfam" id="PF00955">
    <property type="entry name" value="HCO3_cotransp"/>
    <property type="match status" value="1"/>
</dbReference>
<sequence>MKCAAWAAALGSGVARDAARLRWASWQDDWGTRGKLRILAAATYVCLASAIPALAFGVQASSDTDGLLSPVSVLVATAITGVLQALVGGQPLLIVGVAEPIVLTYGYMYDFAKDREGLGRERFLAWAAWCCVWAASMILVLSLTNACVYIRHFTRLSGELFGMLIALLFLQQAIKGSVEEFRSSSSDAVWVGGSSSGSSSSGGSSGGGSGGSGNGSGEPSVPAPDAATWQLVNGVWSLLLAFGLLLTSLLMRSARGWRFLRAPVR</sequence>
<feature type="transmembrane region" description="Helical" evidence="7">
    <location>
        <begin position="67"/>
        <end position="87"/>
    </location>
</feature>
<evidence type="ECO:0000256" key="7">
    <source>
        <dbReference type="SAM" id="Phobius"/>
    </source>
</evidence>
<name>A0AAD5H694_9CHLO</name>
<feature type="region of interest" description="Disordered" evidence="6">
    <location>
        <begin position="195"/>
        <end position="221"/>
    </location>
</feature>
<keyword evidence="5 7" id="KW-0472">Membrane</keyword>
<dbReference type="AlphaFoldDB" id="A0AAD5H694"/>
<comment type="similarity">
    <text evidence="2">Belongs to the anion exchanger (TC 2.A.31.3) family.</text>
</comment>
<evidence type="ECO:0000256" key="1">
    <source>
        <dbReference type="ARBA" id="ARBA00004141"/>
    </source>
</evidence>
<evidence type="ECO:0000256" key="4">
    <source>
        <dbReference type="ARBA" id="ARBA00022989"/>
    </source>
</evidence>
<dbReference type="Proteomes" id="UP001205105">
    <property type="component" value="Unassembled WGS sequence"/>
</dbReference>
<evidence type="ECO:0000256" key="2">
    <source>
        <dbReference type="ARBA" id="ARBA00006262"/>
    </source>
</evidence>
<reference evidence="9" key="1">
    <citation type="submission" date="2020-11" db="EMBL/GenBank/DDBJ databases">
        <title>Chlorella ohadii genome sequencing and assembly.</title>
        <authorList>
            <person name="Murik O."/>
            <person name="Treves H."/>
            <person name="Kedem I."/>
            <person name="Shotland Y."/>
            <person name="Kaplan A."/>
        </authorList>
    </citation>
    <scope>NUCLEOTIDE SEQUENCE</scope>
    <source>
        <strain evidence="9">1</strain>
    </source>
</reference>
<dbReference type="GO" id="GO:0005452">
    <property type="term" value="F:solute:inorganic anion antiporter activity"/>
    <property type="evidence" value="ECO:0007669"/>
    <property type="project" value="InterPro"/>
</dbReference>
<protein>
    <recommendedName>
        <fullName evidence="8">Bicarbonate transporter-like transmembrane domain-containing protein</fullName>
    </recommendedName>
</protein>
<feature type="domain" description="Bicarbonate transporter-like transmembrane" evidence="8">
    <location>
        <begin position="13"/>
        <end position="183"/>
    </location>
</feature>
<evidence type="ECO:0000256" key="6">
    <source>
        <dbReference type="SAM" id="MobiDB-lite"/>
    </source>
</evidence>
<keyword evidence="10" id="KW-1185">Reference proteome</keyword>
<evidence type="ECO:0000256" key="5">
    <source>
        <dbReference type="ARBA" id="ARBA00023136"/>
    </source>
</evidence>
<dbReference type="GO" id="GO:0005886">
    <property type="term" value="C:plasma membrane"/>
    <property type="evidence" value="ECO:0007669"/>
    <property type="project" value="TreeGrafter"/>
</dbReference>
<feature type="compositionally biased region" description="Gly residues" evidence="6">
    <location>
        <begin position="203"/>
        <end position="216"/>
    </location>
</feature>
<dbReference type="GO" id="GO:0050801">
    <property type="term" value="P:monoatomic ion homeostasis"/>
    <property type="evidence" value="ECO:0007669"/>
    <property type="project" value="TreeGrafter"/>
</dbReference>
<dbReference type="PANTHER" id="PTHR11453">
    <property type="entry name" value="ANION EXCHANGE PROTEIN"/>
    <property type="match status" value="1"/>
</dbReference>
<comment type="caution">
    <text evidence="9">The sequence shown here is derived from an EMBL/GenBank/DDBJ whole genome shotgun (WGS) entry which is preliminary data.</text>
</comment>
<feature type="transmembrane region" description="Helical" evidence="7">
    <location>
        <begin position="39"/>
        <end position="60"/>
    </location>
</feature>
<dbReference type="InterPro" id="IPR003020">
    <property type="entry name" value="HCO3_transpt_euk"/>
</dbReference>
<dbReference type="GO" id="GO:0006820">
    <property type="term" value="P:monoatomic anion transport"/>
    <property type="evidence" value="ECO:0007669"/>
    <property type="project" value="InterPro"/>
</dbReference>
<dbReference type="EMBL" id="JADXDR010000017">
    <property type="protein sequence ID" value="KAI7845436.1"/>
    <property type="molecule type" value="Genomic_DNA"/>
</dbReference>
<keyword evidence="4 7" id="KW-1133">Transmembrane helix</keyword>